<evidence type="ECO:0000313" key="3">
    <source>
        <dbReference type="Proteomes" id="UP000618754"/>
    </source>
</evidence>
<reference evidence="2 3" key="1">
    <citation type="submission" date="2020-09" db="EMBL/GenBank/DDBJ databases">
        <title>Novel species of Mucilaginibacter isolated from a glacier on the Tibetan Plateau.</title>
        <authorList>
            <person name="Liu Q."/>
            <person name="Xin Y.-H."/>
        </authorList>
    </citation>
    <scope>NUCLEOTIDE SEQUENCE [LARGE SCALE GENOMIC DNA]</scope>
    <source>
        <strain evidence="2 3">CGMCC 1.13878</strain>
    </source>
</reference>
<feature type="transmembrane region" description="Helical" evidence="1">
    <location>
        <begin position="53"/>
        <end position="72"/>
    </location>
</feature>
<keyword evidence="1" id="KW-0812">Transmembrane</keyword>
<proteinExistence type="predicted"/>
<dbReference type="RefSeq" id="WP_191176961.1">
    <property type="nucleotide sequence ID" value="NZ_JACWMW010000004.1"/>
</dbReference>
<evidence type="ECO:0008006" key="4">
    <source>
        <dbReference type="Google" id="ProtNLM"/>
    </source>
</evidence>
<evidence type="ECO:0000313" key="2">
    <source>
        <dbReference type="EMBL" id="MBD1387115.1"/>
    </source>
</evidence>
<gene>
    <name evidence="2" type="ORF">IDJ75_17645</name>
</gene>
<organism evidence="2 3">
    <name type="scientific">Mucilaginibacter rigui</name>
    <dbReference type="NCBI Taxonomy" id="534635"/>
    <lineage>
        <taxon>Bacteria</taxon>
        <taxon>Pseudomonadati</taxon>
        <taxon>Bacteroidota</taxon>
        <taxon>Sphingobacteriia</taxon>
        <taxon>Sphingobacteriales</taxon>
        <taxon>Sphingobacteriaceae</taxon>
        <taxon>Mucilaginibacter</taxon>
    </lineage>
</organism>
<comment type="caution">
    <text evidence="2">The sequence shown here is derived from an EMBL/GenBank/DDBJ whole genome shotgun (WGS) entry which is preliminary data.</text>
</comment>
<feature type="transmembrane region" description="Helical" evidence="1">
    <location>
        <begin position="26"/>
        <end position="47"/>
    </location>
</feature>
<dbReference type="EMBL" id="JACWMW010000004">
    <property type="protein sequence ID" value="MBD1387115.1"/>
    <property type="molecule type" value="Genomic_DNA"/>
</dbReference>
<dbReference type="Proteomes" id="UP000618754">
    <property type="component" value="Unassembled WGS sequence"/>
</dbReference>
<evidence type="ECO:0000256" key="1">
    <source>
        <dbReference type="SAM" id="Phobius"/>
    </source>
</evidence>
<keyword evidence="3" id="KW-1185">Reference proteome</keyword>
<sequence>MSIKSLYKTRWKLDASKVTIYPHGSFYIMGVVLAVIFAAIIAVFINYERDTHQALYLGIFLSVIILLFILIGNTSVEFDNSKGIMSKKLMGLFPFRIIPFKKLHSINAVTNMGGGYNYRIYRKDNRYGKGIVVSSGYSKNTDANALAFVDEVIPLVHNFLDQHGALADEVKQPISTYKYFIPLGGQYTLKKNKIGGVILGLTLLAFGIHEVTPGAWIDYNGIIGKIFVLAFLFIGGAAILLSSFTDITIDTFAKTIERKSPINLGNKAYNLRDYTGIRTVRKTINLIYAGTEIYVSFISPTSGKEESLMLATLRRSRNIERFVEELNQIIAQ</sequence>
<keyword evidence="1" id="KW-1133">Transmembrane helix</keyword>
<name>A0ABR7X958_9SPHI</name>
<feature type="transmembrane region" description="Helical" evidence="1">
    <location>
        <begin position="194"/>
        <end position="216"/>
    </location>
</feature>
<accession>A0ABR7X958</accession>
<feature type="transmembrane region" description="Helical" evidence="1">
    <location>
        <begin position="222"/>
        <end position="244"/>
    </location>
</feature>
<keyword evidence="1" id="KW-0472">Membrane</keyword>
<protein>
    <recommendedName>
        <fullName evidence="4">PH domain-containing protein</fullName>
    </recommendedName>
</protein>